<organism evidence="1 2">
    <name type="scientific">Cryptotermes secundus</name>
    <dbReference type="NCBI Taxonomy" id="105785"/>
    <lineage>
        <taxon>Eukaryota</taxon>
        <taxon>Metazoa</taxon>
        <taxon>Ecdysozoa</taxon>
        <taxon>Arthropoda</taxon>
        <taxon>Hexapoda</taxon>
        <taxon>Insecta</taxon>
        <taxon>Pterygota</taxon>
        <taxon>Neoptera</taxon>
        <taxon>Polyneoptera</taxon>
        <taxon>Dictyoptera</taxon>
        <taxon>Blattodea</taxon>
        <taxon>Blattoidea</taxon>
        <taxon>Termitoidae</taxon>
        <taxon>Kalotermitidae</taxon>
        <taxon>Cryptotermitinae</taxon>
        <taxon>Cryptotermes</taxon>
    </lineage>
</organism>
<keyword evidence="2" id="KW-1185">Reference proteome</keyword>
<gene>
    <name evidence="1" type="ORF">B7P43_G15719</name>
</gene>
<dbReference type="Proteomes" id="UP000235965">
    <property type="component" value="Unassembled WGS sequence"/>
</dbReference>
<dbReference type="AlphaFoldDB" id="A0A2J7PV85"/>
<dbReference type="InParanoid" id="A0A2J7PV85"/>
<proteinExistence type="predicted"/>
<dbReference type="PANTHER" id="PTHR47027">
    <property type="entry name" value="REVERSE TRANSCRIPTASE DOMAIN-CONTAINING PROTEIN"/>
    <property type="match status" value="1"/>
</dbReference>
<dbReference type="EMBL" id="NEVH01020980">
    <property type="protein sequence ID" value="PNF20252.1"/>
    <property type="molecule type" value="Genomic_DNA"/>
</dbReference>
<reference evidence="1 2" key="1">
    <citation type="submission" date="2017-12" db="EMBL/GenBank/DDBJ databases">
        <title>Hemimetabolous genomes reveal molecular basis of termite eusociality.</title>
        <authorList>
            <person name="Harrison M.C."/>
            <person name="Jongepier E."/>
            <person name="Robertson H.M."/>
            <person name="Arning N."/>
            <person name="Bitard-Feildel T."/>
            <person name="Chao H."/>
            <person name="Childers C.P."/>
            <person name="Dinh H."/>
            <person name="Doddapaneni H."/>
            <person name="Dugan S."/>
            <person name="Gowin J."/>
            <person name="Greiner C."/>
            <person name="Han Y."/>
            <person name="Hu H."/>
            <person name="Hughes D.S.T."/>
            <person name="Huylmans A.-K."/>
            <person name="Kemena C."/>
            <person name="Kremer L.P.M."/>
            <person name="Lee S.L."/>
            <person name="Lopez-Ezquerra A."/>
            <person name="Mallet L."/>
            <person name="Monroy-Kuhn J.M."/>
            <person name="Moser A."/>
            <person name="Murali S.C."/>
            <person name="Muzny D.M."/>
            <person name="Otani S."/>
            <person name="Piulachs M.-D."/>
            <person name="Poelchau M."/>
            <person name="Qu J."/>
            <person name="Schaub F."/>
            <person name="Wada-Katsumata A."/>
            <person name="Worley K.C."/>
            <person name="Xie Q."/>
            <person name="Ylla G."/>
            <person name="Poulsen M."/>
            <person name="Gibbs R.A."/>
            <person name="Schal C."/>
            <person name="Richards S."/>
            <person name="Belles X."/>
            <person name="Korb J."/>
            <person name="Bornberg-Bauer E."/>
        </authorList>
    </citation>
    <scope>NUCLEOTIDE SEQUENCE [LARGE SCALE GENOMIC DNA]</scope>
    <source>
        <tissue evidence="1">Whole body</tissue>
    </source>
</reference>
<name>A0A2J7PV85_9NEOP</name>
<accession>A0A2J7PV85</accession>
<sequence>MSRLPLAVSLCLQSHFVYFLPCLVFDFIDFFRLLDSLVLRVFSFDPQPLSTVSFYFICSSTALFFSLQCSSFISGNACYHSVQKLLSSRLLSQNLKIRIYKIIILPVVLYGCETWSLTLREEHRLRVLRRIFGPKRDEVTRSWKTLHNEELHNLYSSQSIIKMIKSRRVRLAGHVARMGEERNVYRILVGKPEGRRPLLRPRRSIRMDLREIGWDCMDWIDLAQDRDQCRALVNTIMKLRVP</sequence>
<protein>
    <submittedName>
        <fullName evidence="1">Uncharacterized protein</fullName>
    </submittedName>
</protein>
<evidence type="ECO:0000313" key="1">
    <source>
        <dbReference type="EMBL" id="PNF20252.1"/>
    </source>
</evidence>
<comment type="caution">
    <text evidence="1">The sequence shown here is derived from an EMBL/GenBank/DDBJ whole genome shotgun (WGS) entry which is preliminary data.</text>
</comment>
<dbReference type="PANTHER" id="PTHR47027:SF20">
    <property type="entry name" value="REVERSE TRANSCRIPTASE-LIKE PROTEIN WITH RNA-DIRECTED DNA POLYMERASE DOMAIN"/>
    <property type="match status" value="1"/>
</dbReference>
<evidence type="ECO:0000313" key="2">
    <source>
        <dbReference type="Proteomes" id="UP000235965"/>
    </source>
</evidence>